<protein>
    <recommendedName>
        <fullName evidence="1">DNA (cytosine-5-)-methyltransferase</fullName>
        <ecNumber evidence="1">2.1.1.37</ecNumber>
    </recommendedName>
</protein>
<evidence type="ECO:0000256" key="3">
    <source>
        <dbReference type="ARBA" id="ARBA00022679"/>
    </source>
</evidence>
<dbReference type="GO" id="GO:0003886">
    <property type="term" value="F:DNA (cytosine-5-)-methyltransferase activity"/>
    <property type="evidence" value="ECO:0007669"/>
    <property type="project" value="UniProtKB-EC"/>
</dbReference>
<reference evidence="8" key="1">
    <citation type="journal article" date="2010" name="PLoS Negl. Trop. Dis.">
        <title>The genome sequence of Trypanosoma brucei gambiense, causative agent of chronic human african trypanosomiasis.</title>
        <authorList>
            <person name="Jackson A.P."/>
            <person name="Sanders M."/>
            <person name="Berry A."/>
            <person name="McQuillan J."/>
            <person name="Aslett M.A."/>
            <person name="Quail M.A."/>
            <person name="Chukualim B."/>
            <person name="Capewell P."/>
            <person name="MacLeod A."/>
            <person name="Melville S.E."/>
            <person name="Gibson W."/>
            <person name="Barry J.D."/>
            <person name="Berriman M."/>
            <person name="Hertz-Fowler C."/>
        </authorList>
    </citation>
    <scope>NUCLEOTIDE SEQUENCE [LARGE SCALE GENOMIC DNA]</scope>
    <source>
        <strain evidence="8">MHOM/CI/86/DAL972</strain>
    </source>
</reference>
<accession>C9ZK08</accession>
<dbReference type="PROSITE" id="PS51679">
    <property type="entry name" value="SAM_MT_C5"/>
    <property type="match status" value="1"/>
</dbReference>
<dbReference type="EC" id="2.1.1.37" evidence="1"/>
<dbReference type="RefSeq" id="XP_011772065.1">
    <property type="nucleotide sequence ID" value="XM_011773763.1"/>
</dbReference>
<dbReference type="Proteomes" id="UP000002316">
    <property type="component" value="Chromosome 3"/>
</dbReference>
<evidence type="ECO:0000256" key="2">
    <source>
        <dbReference type="ARBA" id="ARBA00022603"/>
    </source>
</evidence>
<dbReference type="Pfam" id="PF00145">
    <property type="entry name" value="DNA_methylase"/>
    <property type="match status" value="1"/>
</dbReference>
<organism evidence="7 8">
    <name type="scientific">Trypanosoma brucei gambiense (strain MHOM/CI/86/DAL972)</name>
    <dbReference type="NCBI Taxonomy" id="679716"/>
    <lineage>
        <taxon>Eukaryota</taxon>
        <taxon>Discoba</taxon>
        <taxon>Euglenozoa</taxon>
        <taxon>Kinetoplastea</taxon>
        <taxon>Metakinetoplastina</taxon>
        <taxon>Trypanosomatida</taxon>
        <taxon>Trypanosomatidae</taxon>
        <taxon>Trypanosoma</taxon>
    </lineage>
</organism>
<keyword evidence="4 5" id="KW-0949">S-adenosyl-L-methionine</keyword>
<dbReference type="GO" id="GO:0005634">
    <property type="term" value="C:nucleus"/>
    <property type="evidence" value="ECO:0007669"/>
    <property type="project" value="TreeGrafter"/>
</dbReference>
<sequence>MCSVAPLASHGTGCPVAACIVRCKRHLSAVVCRLRKLKRLRSGRNVTTFNANFYEAVAEERRYGAFTDGEHFDDCTLHLRRWMLRRVTCAPTFATSVTGSVETNEVLTMWTKLSGGGVVWNILQKEQQCYAVHFIGELSSDFVKELFNCTVDEYRSGSHNGVVLCIVQQLRVYSEACCRPEDFPPPLYELRAAALRTQVLHQCGSAGAFPTSTKLGKRSENGSDCFTFSELFAGIGMFRVGLERIGGKCVFAVECAPHARSVYHANHHLPRRSSCGNEALPATRRPVPLVGDITTVPSHYFPHHDVLTAGFPCQSFAKAGSATGLRDTKGQLFYEVVRVIQSTKPKAFLLENVENVLHVGGEDGGEANASEESQHHLKFILDALRSPSPDSNEALTYVVVYRVIDGALVTPQRRRRAYFVGIRADLPRANARDVGAVLDDAVRQLRAYRDMHPEAPRCVRDILDSTGDTSEMGEFNQSLVSLRLTESQWAAVQRSVTFRRSPSWRVSDLNGLARTLMGSYRTSYQLYSEFVPLPDGGPPFRFYSIRECARLQGIPDWFSFNVVCYPLSPEKCNGRSGPSHGSDKGCERCVPVGAVYKLIGNAVNPIVVEYLGRALLSRILK</sequence>
<dbReference type="PRINTS" id="PR00105">
    <property type="entry name" value="C5METTRFRASE"/>
</dbReference>
<dbReference type="PROSITE" id="PS00095">
    <property type="entry name" value="C5_MTASE_2"/>
    <property type="match status" value="1"/>
</dbReference>
<dbReference type="SUPFAM" id="SSF53335">
    <property type="entry name" value="S-adenosyl-L-methionine-dependent methyltransferases"/>
    <property type="match status" value="1"/>
</dbReference>
<dbReference type="GO" id="GO:0032259">
    <property type="term" value="P:methylation"/>
    <property type="evidence" value="ECO:0007669"/>
    <property type="project" value="UniProtKB-KW"/>
</dbReference>
<dbReference type="GO" id="GO:0003677">
    <property type="term" value="F:DNA binding"/>
    <property type="evidence" value="ECO:0007669"/>
    <property type="project" value="TreeGrafter"/>
</dbReference>
<gene>
    <name evidence="7" type="ORF">TbgDal_III1110</name>
</gene>
<dbReference type="GeneID" id="23858878"/>
<proteinExistence type="inferred from homology"/>
<dbReference type="PANTHER" id="PTHR10629">
    <property type="entry name" value="CYTOSINE-SPECIFIC METHYLTRANSFERASE"/>
    <property type="match status" value="1"/>
</dbReference>
<keyword evidence="2 5" id="KW-0489">Methyltransferase</keyword>
<dbReference type="Gene3D" id="3.90.120.10">
    <property type="entry name" value="DNA Methylase, subunit A, domain 2"/>
    <property type="match status" value="1"/>
</dbReference>
<comment type="similarity">
    <text evidence="5 6">Belongs to the class I-like SAM-binding methyltransferase superfamily. C5-methyltransferase family.</text>
</comment>
<dbReference type="GO" id="GO:0044027">
    <property type="term" value="P:negative regulation of gene expression via chromosomal CpG island methylation"/>
    <property type="evidence" value="ECO:0007669"/>
    <property type="project" value="TreeGrafter"/>
</dbReference>
<evidence type="ECO:0000313" key="8">
    <source>
        <dbReference type="Proteomes" id="UP000002316"/>
    </source>
</evidence>
<dbReference type="VEuPathDB" id="TriTrypDB:Tbg972.3.1110"/>
<evidence type="ECO:0000256" key="1">
    <source>
        <dbReference type="ARBA" id="ARBA00011975"/>
    </source>
</evidence>
<dbReference type="KEGG" id="tbg:TbgDal_III1110"/>
<evidence type="ECO:0000256" key="5">
    <source>
        <dbReference type="PROSITE-ProRule" id="PRU01016"/>
    </source>
</evidence>
<dbReference type="Gene3D" id="3.40.50.150">
    <property type="entry name" value="Vaccinia Virus protein VP39"/>
    <property type="match status" value="1"/>
</dbReference>
<keyword evidence="3 5" id="KW-0808">Transferase</keyword>
<dbReference type="InterPro" id="IPR001525">
    <property type="entry name" value="C5_MeTfrase"/>
</dbReference>
<name>C9ZK08_TRYB9</name>
<dbReference type="NCBIfam" id="TIGR00675">
    <property type="entry name" value="dcm"/>
    <property type="match status" value="1"/>
</dbReference>
<feature type="active site" evidence="5">
    <location>
        <position position="313"/>
    </location>
</feature>
<evidence type="ECO:0000256" key="4">
    <source>
        <dbReference type="ARBA" id="ARBA00022691"/>
    </source>
</evidence>
<dbReference type="InterPro" id="IPR029063">
    <property type="entry name" value="SAM-dependent_MTases_sf"/>
</dbReference>
<evidence type="ECO:0000256" key="6">
    <source>
        <dbReference type="RuleBase" id="RU000416"/>
    </source>
</evidence>
<dbReference type="EMBL" id="FN554966">
    <property type="protein sequence ID" value="CBH09772.1"/>
    <property type="molecule type" value="Genomic_DNA"/>
</dbReference>
<dbReference type="PANTHER" id="PTHR10629:SF52">
    <property type="entry name" value="DNA (CYTOSINE-5)-METHYLTRANSFERASE 1"/>
    <property type="match status" value="1"/>
</dbReference>
<dbReference type="OrthoDB" id="414133at2759"/>
<dbReference type="AlphaFoldDB" id="C9ZK08"/>
<dbReference type="InterPro" id="IPR050390">
    <property type="entry name" value="C5-Methyltransferase"/>
</dbReference>
<dbReference type="InterPro" id="IPR031303">
    <property type="entry name" value="C5_meth_CS"/>
</dbReference>
<evidence type="ECO:0000313" key="7">
    <source>
        <dbReference type="EMBL" id="CBH09772.1"/>
    </source>
</evidence>